<dbReference type="AlphaFoldDB" id="A0AAV4NBG1"/>
<accession>A0AAV4NBG1</accession>
<evidence type="ECO:0000313" key="1">
    <source>
        <dbReference type="EMBL" id="GIX80804.1"/>
    </source>
</evidence>
<dbReference type="EMBL" id="BPLR01003063">
    <property type="protein sequence ID" value="GIX80804.1"/>
    <property type="molecule type" value="Genomic_DNA"/>
</dbReference>
<comment type="caution">
    <text evidence="1">The sequence shown here is derived from an EMBL/GenBank/DDBJ whole genome shotgun (WGS) entry which is preliminary data.</text>
</comment>
<proteinExistence type="predicted"/>
<organism evidence="1 2">
    <name type="scientific">Caerostris extrusa</name>
    <name type="common">Bark spider</name>
    <name type="synonym">Caerostris bankana</name>
    <dbReference type="NCBI Taxonomy" id="172846"/>
    <lineage>
        <taxon>Eukaryota</taxon>
        <taxon>Metazoa</taxon>
        <taxon>Ecdysozoa</taxon>
        <taxon>Arthropoda</taxon>
        <taxon>Chelicerata</taxon>
        <taxon>Arachnida</taxon>
        <taxon>Araneae</taxon>
        <taxon>Araneomorphae</taxon>
        <taxon>Entelegynae</taxon>
        <taxon>Araneoidea</taxon>
        <taxon>Araneidae</taxon>
        <taxon>Caerostris</taxon>
    </lineage>
</organism>
<protein>
    <submittedName>
        <fullName evidence="1">Uncharacterized protein</fullName>
    </submittedName>
</protein>
<reference evidence="1 2" key="1">
    <citation type="submission" date="2021-06" db="EMBL/GenBank/DDBJ databases">
        <title>Caerostris extrusa draft genome.</title>
        <authorList>
            <person name="Kono N."/>
            <person name="Arakawa K."/>
        </authorList>
    </citation>
    <scope>NUCLEOTIDE SEQUENCE [LARGE SCALE GENOMIC DNA]</scope>
</reference>
<dbReference type="Proteomes" id="UP001054945">
    <property type="component" value="Unassembled WGS sequence"/>
</dbReference>
<evidence type="ECO:0000313" key="2">
    <source>
        <dbReference type="Proteomes" id="UP001054945"/>
    </source>
</evidence>
<keyword evidence="2" id="KW-1185">Reference proteome</keyword>
<gene>
    <name evidence="1" type="ORF">CEXT_270911</name>
</gene>
<name>A0AAV4NBG1_CAEEX</name>
<sequence length="82" mass="9213">MRGRQYKGKSSSPVKKLLVPVRKSPSKSISTISSGFSSRRSSTDNITAFDDITPIQQQLTEINDRYKSLAIKINNRNQKSLL</sequence>